<dbReference type="AlphaFoldDB" id="A0A369W9N8"/>
<name>A0A369W9N8_9HYPH</name>
<dbReference type="InterPro" id="IPR050763">
    <property type="entry name" value="ABC_transporter_ATP-binding"/>
</dbReference>
<evidence type="ECO:0000313" key="8">
    <source>
        <dbReference type="Proteomes" id="UP000253759"/>
    </source>
</evidence>
<keyword evidence="3" id="KW-0536">Nodulation</keyword>
<dbReference type="PROSITE" id="PS50893">
    <property type="entry name" value="ABC_TRANSPORTER_2"/>
    <property type="match status" value="1"/>
</dbReference>
<dbReference type="InterPro" id="IPR003439">
    <property type="entry name" value="ABC_transporter-like_ATP-bd"/>
</dbReference>
<proteinExistence type="inferred from homology"/>
<dbReference type="Pfam" id="PF00005">
    <property type="entry name" value="ABC_tran"/>
    <property type="match status" value="1"/>
</dbReference>
<organism evidence="7 8">
    <name type="scientific">Pelagibacterium lacus</name>
    <dbReference type="NCBI Taxonomy" id="2282655"/>
    <lineage>
        <taxon>Bacteria</taxon>
        <taxon>Pseudomonadati</taxon>
        <taxon>Pseudomonadota</taxon>
        <taxon>Alphaproteobacteria</taxon>
        <taxon>Hyphomicrobiales</taxon>
        <taxon>Devosiaceae</taxon>
        <taxon>Pelagibacterium</taxon>
    </lineage>
</organism>
<keyword evidence="2" id="KW-0813">Transport</keyword>
<dbReference type="PANTHER" id="PTHR42711:SF5">
    <property type="entry name" value="ABC TRANSPORTER ATP-BINDING PROTEIN NATA"/>
    <property type="match status" value="1"/>
</dbReference>
<dbReference type="Proteomes" id="UP000253759">
    <property type="component" value="Unassembled WGS sequence"/>
</dbReference>
<comment type="similarity">
    <text evidence="1">Belongs to the ABC transporter superfamily.</text>
</comment>
<keyword evidence="4" id="KW-0547">Nucleotide-binding</keyword>
<dbReference type="InterPro" id="IPR003593">
    <property type="entry name" value="AAA+_ATPase"/>
</dbReference>
<dbReference type="InterPro" id="IPR017871">
    <property type="entry name" value="ABC_transporter-like_CS"/>
</dbReference>
<dbReference type="SMART" id="SM00382">
    <property type="entry name" value="AAA"/>
    <property type="match status" value="1"/>
</dbReference>
<dbReference type="RefSeq" id="WP_114644834.1">
    <property type="nucleotide sequence ID" value="NZ_QQNH01000003.1"/>
</dbReference>
<accession>A0A369W9N8</accession>
<dbReference type="EMBL" id="QQNH01000003">
    <property type="protein sequence ID" value="RDE10070.1"/>
    <property type="molecule type" value="Genomic_DNA"/>
</dbReference>
<dbReference type="InterPro" id="IPR027417">
    <property type="entry name" value="P-loop_NTPase"/>
</dbReference>
<evidence type="ECO:0000313" key="7">
    <source>
        <dbReference type="EMBL" id="RDE10070.1"/>
    </source>
</evidence>
<dbReference type="PANTHER" id="PTHR42711">
    <property type="entry name" value="ABC TRANSPORTER ATP-BINDING PROTEIN"/>
    <property type="match status" value="1"/>
</dbReference>
<comment type="caution">
    <text evidence="7">The sequence shown here is derived from an EMBL/GenBank/DDBJ whole genome shotgun (WGS) entry which is preliminary data.</text>
</comment>
<evidence type="ECO:0000256" key="4">
    <source>
        <dbReference type="ARBA" id="ARBA00022741"/>
    </source>
</evidence>
<evidence type="ECO:0000259" key="6">
    <source>
        <dbReference type="PROSITE" id="PS50893"/>
    </source>
</evidence>
<evidence type="ECO:0000256" key="2">
    <source>
        <dbReference type="ARBA" id="ARBA00022448"/>
    </source>
</evidence>
<protein>
    <submittedName>
        <fullName evidence="7">ABC transporter ATP-binding protein</fullName>
    </submittedName>
</protein>
<dbReference type="Gene3D" id="3.40.50.300">
    <property type="entry name" value="P-loop containing nucleotide triphosphate hydrolases"/>
    <property type="match status" value="1"/>
</dbReference>
<reference evidence="8" key="1">
    <citation type="submission" date="2018-07" db="EMBL/GenBank/DDBJ databases">
        <authorList>
            <person name="Liu B.-T."/>
            <person name="Du Z."/>
        </authorList>
    </citation>
    <scope>NUCLEOTIDE SEQUENCE [LARGE SCALE GENOMIC DNA]</scope>
    <source>
        <strain evidence="8">XYN52</strain>
    </source>
</reference>
<sequence length="324" mass="35879">MTPHTASGIEIVHLSHAFAGRKVLDDISLSIEEGTSVALLGPNGAGKTTLMNILCALIKPDSGRVMLDGVDLARQPDAIRRRIGAVFQDPSLDTRLTAWENLEFNGLVYGLPRRERARRIDEVLDLVELGDWRDEIVKGFSGGMKRRLEIARALMHQPRILFLDEPTVGLDPQTRARIWSYLEHLRTHRNLTQLITTHYVEEVAGHDRICIIDRGKLLANGTPEELRARHGTSMIRCMPRDAETEAALRAAYPDIRSLAGGRLGVALASPDMLDAFLATYGTRLRQIQIDEPSLETVFLSLTGRELRDRAPGDDTAAGVGEQAI</sequence>
<feature type="domain" description="ABC transporter" evidence="6">
    <location>
        <begin position="9"/>
        <end position="239"/>
    </location>
</feature>
<keyword evidence="5 7" id="KW-0067">ATP-binding</keyword>
<dbReference type="PROSITE" id="PS00211">
    <property type="entry name" value="ABC_TRANSPORTER_1"/>
    <property type="match status" value="1"/>
</dbReference>
<evidence type="ECO:0000256" key="3">
    <source>
        <dbReference type="ARBA" id="ARBA00022458"/>
    </source>
</evidence>
<dbReference type="OrthoDB" id="9778547at2"/>
<keyword evidence="8" id="KW-1185">Reference proteome</keyword>
<evidence type="ECO:0000256" key="5">
    <source>
        <dbReference type="ARBA" id="ARBA00022840"/>
    </source>
</evidence>
<dbReference type="GO" id="GO:0016887">
    <property type="term" value="F:ATP hydrolysis activity"/>
    <property type="evidence" value="ECO:0007669"/>
    <property type="project" value="InterPro"/>
</dbReference>
<gene>
    <name evidence="7" type="ORF">DVH29_03840</name>
</gene>
<dbReference type="GO" id="GO:0005524">
    <property type="term" value="F:ATP binding"/>
    <property type="evidence" value="ECO:0007669"/>
    <property type="project" value="UniProtKB-KW"/>
</dbReference>
<evidence type="ECO:0000256" key="1">
    <source>
        <dbReference type="ARBA" id="ARBA00005417"/>
    </source>
</evidence>
<dbReference type="SUPFAM" id="SSF52540">
    <property type="entry name" value="P-loop containing nucleoside triphosphate hydrolases"/>
    <property type="match status" value="1"/>
</dbReference>